<dbReference type="RefSeq" id="WP_237307691.1">
    <property type="nucleotide sequence ID" value="NZ_CP021748.1"/>
</dbReference>
<accession>A0A1Z1WQX9</accession>
<dbReference type="KEGG" id="salf:SMD44_08286"/>
<evidence type="ECO:0000256" key="1">
    <source>
        <dbReference type="SAM" id="MobiDB-lite"/>
    </source>
</evidence>
<protein>
    <submittedName>
        <fullName evidence="2">MFS transporter</fullName>
    </submittedName>
</protein>
<dbReference type="AlphaFoldDB" id="A0A1Z1WQX9"/>
<gene>
    <name evidence="2" type="ORF">SMD44_08286</name>
</gene>
<evidence type="ECO:0000313" key="3">
    <source>
        <dbReference type="Proteomes" id="UP000195880"/>
    </source>
</evidence>
<keyword evidence="3" id="KW-1185">Reference proteome</keyword>
<sequence>MIGDIPAAATKSPRAPRRREERTLHAAAFTNGPNELFDFILPLWAGAPSASAPPRSAS</sequence>
<organism evidence="2 3">
    <name type="scientific">Streptomyces alboflavus</name>
    <dbReference type="NCBI Taxonomy" id="67267"/>
    <lineage>
        <taxon>Bacteria</taxon>
        <taxon>Bacillati</taxon>
        <taxon>Actinomycetota</taxon>
        <taxon>Actinomycetes</taxon>
        <taxon>Kitasatosporales</taxon>
        <taxon>Streptomycetaceae</taxon>
        <taxon>Streptomyces</taxon>
    </lineage>
</organism>
<evidence type="ECO:0000313" key="2">
    <source>
        <dbReference type="EMBL" id="ARX88799.1"/>
    </source>
</evidence>
<proteinExistence type="predicted"/>
<dbReference type="EMBL" id="CP021748">
    <property type="protein sequence ID" value="ARX88799.1"/>
    <property type="molecule type" value="Genomic_DNA"/>
</dbReference>
<feature type="region of interest" description="Disordered" evidence="1">
    <location>
        <begin position="1"/>
        <end position="21"/>
    </location>
</feature>
<name>A0A1Z1WQX9_9ACTN</name>
<dbReference type="Proteomes" id="UP000195880">
    <property type="component" value="Chromosome"/>
</dbReference>
<reference evidence="2 3" key="1">
    <citation type="submission" date="2017-05" db="EMBL/GenBank/DDBJ databases">
        <title>Streptomyces alboflavus Genome sequencing and assembly.</title>
        <authorList>
            <person name="Wang Y."/>
            <person name="Du B."/>
            <person name="Ding Y."/>
            <person name="Liu H."/>
            <person name="Hou Q."/>
            <person name="Liu K."/>
            <person name="Wang C."/>
            <person name="Yao L."/>
        </authorList>
    </citation>
    <scope>NUCLEOTIDE SEQUENCE [LARGE SCALE GENOMIC DNA]</scope>
    <source>
        <strain evidence="2 3">MDJK44</strain>
    </source>
</reference>